<evidence type="ECO:0000256" key="1">
    <source>
        <dbReference type="ARBA" id="ARBA00010322"/>
    </source>
</evidence>
<feature type="region of interest" description="Disordered" evidence="4">
    <location>
        <begin position="60"/>
        <end position="79"/>
    </location>
</feature>
<dbReference type="EMBL" id="KI913127">
    <property type="protein sequence ID" value="ETV79946.1"/>
    <property type="molecule type" value="Genomic_DNA"/>
</dbReference>
<organism evidence="5">
    <name type="scientific">Aphanomyces astaci</name>
    <name type="common">Crayfish plague agent</name>
    <dbReference type="NCBI Taxonomy" id="112090"/>
    <lineage>
        <taxon>Eukaryota</taxon>
        <taxon>Sar</taxon>
        <taxon>Stramenopiles</taxon>
        <taxon>Oomycota</taxon>
        <taxon>Saprolegniomycetes</taxon>
        <taxon>Saprolegniales</taxon>
        <taxon>Verrucalvaceae</taxon>
        <taxon>Aphanomyces</taxon>
    </lineage>
</organism>
<dbReference type="SUPFAM" id="SSF52540">
    <property type="entry name" value="P-loop containing nucleoside triphosphate hydrolases"/>
    <property type="match status" value="1"/>
</dbReference>
<reference evidence="5" key="1">
    <citation type="submission" date="2013-12" db="EMBL/GenBank/DDBJ databases">
        <title>The Genome Sequence of Aphanomyces astaci APO3.</title>
        <authorList>
            <consortium name="The Broad Institute Genomics Platform"/>
            <person name="Russ C."/>
            <person name="Tyler B."/>
            <person name="van West P."/>
            <person name="Dieguez-Uribeondo J."/>
            <person name="Young S.K."/>
            <person name="Zeng Q."/>
            <person name="Gargeya S."/>
            <person name="Fitzgerald M."/>
            <person name="Abouelleil A."/>
            <person name="Alvarado L."/>
            <person name="Chapman S.B."/>
            <person name="Gainer-Dewar J."/>
            <person name="Goldberg J."/>
            <person name="Griggs A."/>
            <person name="Gujja S."/>
            <person name="Hansen M."/>
            <person name="Howarth C."/>
            <person name="Imamovic A."/>
            <person name="Ireland A."/>
            <person name="Larimer J."/>
            <person name="McCowan C."/>
            <person name="Murphy C."/>
            <person name="Pearson M."/>
            <person name="Poon T.W."/>
            <person name="Priest M."/>
            <person name="Roberts A."/>
            <person name="Saif S."/>
            <person name="Shea T."/>
            <person name="Sykes S."/>
            <person name="Wortman J."/>
            <person name="Nusbaum C."/>
            <person name="Birren B."/>
        </authorList>
    </citation>
    <scope>NUCLEOTIDE SEQUENCE [LARGE SCALE GENOMIC DNA]</scope>
    <source>
        <strain evidence="5">APO3</strain>
    </source>
</reference>
<dbReference type="PANTHER" id="PTHR12169">
    <property type="entry name" value="ATPASE N2B"/>
    <property type="match status" value="1"/>
</dbReference>
<dbReference type="GeneID" id="20809141"/>
<feature type="compositionally biased region" description="Pro residues" evidence="4">
    <location>
        <begin position="63"/>
        <end position="72"/>
    </location>
</feature>
<dbReference type="OrthoDB" id="548867at2759"/>
<evidence type="ECO:0000256" key="3">
    <source>
        <dbReference type="ARBA" id="ARBA00022840"/>
    </source>
</evidence>
<dbReference type="Pfam" id="PF03969">
    <property type="entry name" value="AFG1_ATPase"/>
    <property type="match status" value="1"/>
</dbReference>
<keyword evidence="3" id="KW-0067">ATP-binding</keyword>
<dbReference type="NCBIfam" id="NF040713">
    <property type="entry name" value="ZapE"/>
    <property type="match status" value="1"/>
</dbReference>
<dbReference type="GO" id="GO:0005524">
    <property type="term" value="F:ATP binding"/>
    <property type="evidence" value="ECO:0007669"/>
    <property type="project" value="UniProtKB-KW"/>
</dbReference>
<dbReference type="Gene3D" id="3.40.50.300">
    <property type="entry name" value="P-loop containing nucleotide triphosphate hydrolases"/>
    <property type="match status" value="1"/>
</dbReference>
<gene>
    <name evidence="5" type="ORF">H257_07145</name>
</gene>
<comment type="similarity">
    <text evidence="1">Belongs to the AFG1 ATPase family.</text>
</comment>
<dbReference type="InterPro" id="IPR005654">
    <property type="entry name" value="ATPase_AFG1-like"/>
</dbReference>
<proteinExistence type="inferred from homology"/>
<evidence type="ECO:0000256" key="2">
    <source>
        <dbReference type="ARBA" id="ARBA00022741"/>
    </source>
</evidence>
<dbReference type="RefSeq" id="XP_009830882.1">
    <property type="nucleotide sequence ID" value="XM_009832580.1"/>
</dbReference>
<sequence>MLLHFRRRAGGVFLRPFSSAASSVRSLLDIYEDAVVSGEIQQDPVQVQALQHLQALQDQLVASPPPPPPPVTTDPSPSLWERLRSTISPAAAPSSSREPNGPKGVYLYGGVGCGKTFLMDMFFDNLPLQSKRRVHFHKFMLEVHANMHKLRQEGHVGDPIPHLTADLMRTSRVLCFDEFQVTDVADALILRRLFSAMIDAGSIVVATSNRPPTDLYKNGLQRVLFLPFIDLLEHSCVVHSLEASSTDYRKLKGQAQLHEMYRHPLNEANSRLFYESFKTLVNNEVVRSVKLCTQGRVVDVPHAAPKHKVCLLSFPDMCDKPLGAADYLVIAEAFHTVFLQDIPRLHVHNLNQTRRFITFVDCMYDKKVQLYCAADAAPMDLLVQGTSSKHVIDEMFAFDRTVSRLLEMQSESYGTLSASTDLPSTSHRLAFLRKLQHKPQLHYLDVKCIWDLYNPTQATELECHEVHVLLEDLLELHVGVRDLNSARVDPLFRLRDTLSFARFQRLLTSGQEEKKAAAWWELGHVLDDRLARLEQEDNDGAVPKEVTSHENWVV</sequence>
<evidence type="ECO:0008006" key="6">
    <source>
        <dbReference type="Google" id="ProtNLM"/>
    </source>
</evidence>
<dbReference type="GO" id="GO:0005739">
    <property type="term" value="C:mitochondrion"/>
    <property type="evidence" value="ECO:0007669"/>
    <property type="project" value="TreeGrafter"/>
</dbReference>
<name>W4GKR2_APHAT</name>
<accession>W4GKR2</accession>
<evidence type="ECO:0000313" key="5">
    <source>
        <dbReference type="EMBL" id="ETV79946.1"/>
    </source>
</evidence>
<dbReference type="AlphaFoldDB" id="W4GKR2"/>
<keyword evidence="2" id="KW-0547">Nucleotide-binding</keyword>
<dbReference type="GO" id="GO:0016887">
    <property type="term" value="F:ATP hydrolysis activity"/>
    <property type="evidence" value="ECO:0007669"/>
    <property type="project" value="InterPro"/>
</dbReference>
<evidence type="ECO:0000256" key="4">
    <source>
        <dbReference type="SAM" id="MobiDB-lite"/>
    </source>
</evidence>
<dbReference type="InterPro" id="IPR027417">
    <property type="entry name" value="P-loop_NTPase"/>
</dbReference>
<dbReference type="VEuPathDB" id="FungiDB:H257_07145"/>
<dbReference type="PANTHER" id="PTHR12169:SF6">
    <property type="entry name" value="AFG1-LIKE ATPASE"/>
    <property type="match status" value="1"/>
</dbReference>
<protein>
    <recommendedName>
        <fullName evidence="6">AAA+ ATPase domain-containing protein</fullName>
    </recommendedName>
</protein>